<evidence type="ECO:0000256" key="2">
    <source>
        <dbReference type="ARBA" id="ARBA00022692"/>
    </source>
</evidence>
<keyword evidence="2 5" id="KW-0812">Transmembrane</keyword>
<proteinExistence type="predicted"/>
<feature type="transmembrane region" description="Helical" evidence="5">
    <location>
        <begin position="186"/>
        <end position="206"/>
    </location>
</feature>
<dbReference type="EMBL" id="HAEB01017571">
    <property type="protein sequence ID" value="SBQ64098.1"/>
    <property type="molecule type" value="Transcribed_RNA"/>
</dbReference>
<feature type="region of interest" description="Disordered" evidence="4">
    <location>
        <begin position="270"/>
        <end position="311"/>
    </location>
</feature>
<accession>A0A1A8FYY7</accession>
<gene>
    <name evidence="7" type="primary">Nfu_g_1_007086</name>
</gene>
<evidence type="ECO:0000256" key="4">
    <source>
        <dbReference type="SAM" id="MobiDB-lite"/>
    </source>
</evidence>
<feature type="domain" description="Immunoglobulin V-set" evidence="6">
    <location>
        <begin position="68"/>
        <end position="147"/>
    </location>
</feature>
<dbReference type="InterPro" id="IPR036179">
    <property type="entry name" value="Ig-like_dom_sf"/>
</dbReference>
<dbReference type="PANTHER" id="PTHR11860">
    <property type="entry name" value="POLYMERIC-IMMUNOGLOBULIN RECEPTOR"/>
    <property type="match status" value="1"/>
</dbReference>
<feature type="compositionally biased region" description="Basic and acidic residues" evidence="4">
    <location>
        <begin position="280"/>
        <end position="299"/>
    </location>
</feature>
<dbReference type="AlphaFoldDB" id="A0A1A8FYY7"/>
<keyword evidence="3 5" id="KW-0472">Membrane</keyword>
<evidence type="ECO:0000259" key="6">
    <source>
        <dbReference type="Pfam" id="PF07686"/>
    </source>
</evidence>
<evidence type="ECO:0000256" key="3">
    <source>
        <dbReference type="ARBA" id="ARBA00023136"/>
    </source>
</evidence>
<name>A0A1A8FYY7_9TELE</name>
<dbReference type="GO" id="GO:0004888">
    <property type="term" value="F:transmembrane signaling receptor activity"/>
    <property type="evidence" value="ECO:0007669"/>
    <property type="project" value="TreeGrafter"/>
</dbReference>
<sequence>MQDRFSLKDDEQQEVHTVTISNLTQDDSGSYWCATKSLEDGFISCLSEVHLHVFKLNDLKPVKMDLVASEMNKISCNYTGSLKESEKLLCKGETPEDCVELIQTTGDEGRVKGRFYIKDNRRTNSFDVYIRHMSPADSGTYWCVCGRAQFTKIQLSVAGIKTKRQSHQRDESGDTQGPEAEPEPGVIAGIVVGLLCLLMVVITLILCRRRLFQKSECCTSGESSDQRTASNTEANNDNHNYEEIQLQNQQKKSDLPTVYATVGPPADQMQYASVDFQKNITDKKDASEQKHVGKDETHPPAETTLYSTVAK</sequence>
<reference evidence="7" key="1">
    <citation type="submission" date="2016-05" db="EMBL/GenBank/DDBJ databases">
        <authorList>
            <person name="Lavstsen T."/>
            <person name="Jespersen J.S."/>
        </authorList>
    </citation>
    <scope>NUCLEOTIDE SEQUENCE</scope>
    <source>
        <tissue evidence="7">Brain</tissue>
    </source>
</reference>
<dbReference type="InterPro" id="IPR013106">
    <property type="entry name" value="Ig_V-set"/>
</dbReference>
<feature type="domain" description="Immunoglobulin V-set" evidence="6">
    <location>
        <begin position="2"/>
        <end position="53"/>
    </location>
</feature>
<keyword evidence="5" id="KW-1133">Transmembrane helix</keyword>
<dbReference type="InterPro" id="IPR013783">
    <property type="entry name" value="Ig-like_fold"/>
</dbReference>
<evidence type="ECO:0000256" key="5">
    <source>
        <dbReference type="SAM" id="Phobius"/>
    </source>
</evidence>
<dbReference type="Pfam" id="PF07686">
    <property type="entry name" value="V-set"/>
    <property type="match status" value="2"/>
</dbReference>
<evidence type="ECO:0000256" key="1">
    <source>
        <dbReference type="ARBA" id="ARBA00004370"/>
    </source>
</evidence>
<dbReference type="SUPFAM" id="SSF48726">
    <property type="entry name" value="Immunoglobulin"/>
    <property type="match status" value="2"/>
</dbReference>
<evidence type="ECO:0000313" key="7">
    <source>
        <dbReference type="EMBL" id="SBQ64098.1"/>
    </source>
</evidence>
<organism evidence="7">
    <name type="scientific">Nothobranchius korthausae</name>
    <dbReference type="NCBI Taxonomy" id="1143690"/>
    <lineage>
        <taxon>Eukaryota</taxon>
        <taxon>Metazoa</taxon>
        <taxon>Chordata</taxon>
        <taxon>Craniata</taxon>
        <taxon>Vertebrata</taxon>
        <taxon>Euteleostomi</taxon>
        <taxon>Actinopterygii</taxon>
        <taxon>Neopterygii</taxon>
        <taxon>Teleostei</taxon>
        <taxon>Neoteleostei</taxon>
        <taxon>Acanthomorphata</taxon>
        <taxon>Ovalentaria</taxon>
        <taxon>Atherinomorphae</taxon>
        <taxon>Cyprinodontiformes</taxon>
        <taxon>Nothobranchiidae</taxon>
        <taxon>Nothobranchius</taxon>
    </lineage>
</organism>
<comment type="subcellular location">
    <subcellularLocation>
        <location evidence="1">Membrane</location>
    </subcellularLocation>
</comment>
<dbReference type="InterPro" id="IPR050671">
    <property type="entry name" value="CD300_family_receptors"/>
</dbReference>
<protein>
    <recommendedName>
        <fullName evidence="6">Immunoglobulin V-set domain-containing protein</fullName>
    </recommendedName>
</protein>
<dbReference type="GO" id="GO:0005886">
    <property type="term" value="C:plasma membrane"/>
    <property type="evidence" value="ECO:0007669"/>
    <property type="project" value="TreeGrafter"/>
</dbReference>
<dbReference type="Gene3D" id="2.60.40.10">
    <property type="entry name" value="Immunoglobulins"/>
    <property type="match status" value="2"/>
</dbReference>
<dbReference type="PANTHER" id="PTHR11860:SF87">
    <property type="entry name" value="CMRF35-LIKE MOLECULE 8"/>
    <property type="match status" value="1"/>
</dbReference>
<feature type="region of interest" description="Disordered" evidence="4">
    <location>
        <begin position="161"/>
        <end position="183"/>
    </location>
</feature>
<reference evidence="7" key="2">
    <citation type="submission" date="2016-06" db="EMBL/GenBank/DDBJ databases">
        <title>The genome of a short-lived fish provides insights into sex chromosome evolution and the genetic control of aging.</title>
        <authorList>
            <person name="Reichwald K."/>
            <person name="Felder M."/>
            <person name="Petzold A."/>
            <person name="Koch P."/>
            <person name="Groth M."/>
            <person name="Platzer M."/>
        </authorList>
    </citation>
    <scope>NUCLEOTIDE SEQUENCE</scope>
    <source>
        <tissue evidence="7">Brain</tissue>
    </source>
</reference>